<keyword evidence="2" id="KW-1185">Reference proteome</keyword>
<comment type="caution">
    <text evidence="1">The sequence shown here is derived from an EMBL/GenBank/DDBJ whole genome shotgun (WGS) entry which is preliminary data.</text>
</comment>
<evidence type="ECO:0000313" key="1">
    <source>
        <dbReference type="EMBL" id="MEC0239448.1"/>
    </source>
</evidence>
<reference evidence="1 2" key="1">
    <citation type="submission" date="2023-03" db="EMBL/GenBank/DDBJ databases">
        <title>Bacillus Genome Sequencing.</title>
        <authorList>
            <person name="Dunlap C."/>
        </authorList>
    </citation>
    <scope>NUCLEOTIDE SEQUENCE [LARGE SCALE GENOMIC DNA]</scope>
    <source>
        <strain evidence="1 2">BD-525</strain>
    </source>
</reference>
<name>A0ABU6GIB4_9BACL</name>
<protein>
    <submittedName>
        <fullName evidence="1">Uncharacterized protein</fullName>
    </submittedName>
</protein>
<dbReference type="RefSeq" id="WP_326086605.1">
    <property type="nucleotide sequence ID" value="NZ_JARLKZ010000005.1"/>
</dbReference>
<organism evidence="1 2">
    <name type="scientific">Paenibacillus dokdonensis</name>
    <dbReference type="NCBI Taxonomy" id="2567944"/>
    <lineage>
        <taxon>Bacteria</taxon>
        <taxon>Bacillati</taxon>
        <taxon>Bacillota</taxon>
        <taxon>Bacilli</taxon>
        <taxon>Bacillales</taxon>
        <taxon>Paenibacillaceae</taxon>
        <taxon>Paenibacillus</taxon>
    </lineage>
</organism>
<dbReference type="Proteomes" id="UP001344632">
    <property type="component" value="Unassembled WGS sequence"/>
</dbReference>
<evidence type="ECO:0000313" key="2">
    <source>
        <dbReference type="Proteomes" id="UP001344632"/>
    </source>
</evidence>
<proteinExistence type="predicted"/>
<accession>A0ABU6GIB4</accession>
<dbReference type="EMBL" id="JARLKZ010000005">
    <property type="protein sequence ID" value="MEC0239448.1"/>
    <property type="molecule type" value="Genomic_DNA"/>
</dbReference>
<gene>
    <name evidence="1" type="ORF">P4H66_06210</name>
</gene>
<sequence length="91" mass="10151">MNTDNLLKLLFELPLSNVKDYGYIVSLGDVFEACATRGVYNRNLVVAWLKVLESDNSISLVRVKDPGFEEVVIGLIIPESAQCLIYQAMTL</sequence>